<dbReference type="Proteomes" id="UP000177515">
    <property type="component" value="Chromosome 2"/>
</dbReference>
<dbReference type="PROSITE" id="PS51257">
    <property type="entry name" value="PROKAR_LIPOPROTEIN"/>
    <property type="match status" value="1"/>
</dbReference>
<evidence type="ECO:0000313" key="3">
    <source>
        <dbReference type="Proteomes" id="UP000177515"/>
    </source>
</evidence>
<accession>A0ABN4TYW0</accession>
<evidence type="ECO:0008006" key="4">
    <source>
        <dbReference type="Google" id="ProtNLM"/>
    </source>
</evidence>
<organism evidence="2 3">
    <name type="scientific">Cupriavidus malaysiensis</name>
    <dbReference type="NCBI Taxonomy" id="367825"/>
    <lineage>
        <taxon>Bacteria</taxon>
        <taxon>Pseudomonadati</taxon>
        <taxon>Pseudomonadota</taxon>
        <taxon>Betaproteobacteria</taxon>
        <taxon>Burkholderiales</taxon>
        <taxon>Burkholderiaceae</taxon>
        <taxon>Cupriavidus</taxon>
    </lineage>
</organism>
<evidence type="ECO:0000256" key="1">
    <source>
        <dbReference type="SAM" id="SignalP"/>
    </source>
</evidence>
<dbReference type="RefSeq" id="WP_071072411.1">
    <property type="nucleotide sequence ID" value="NZ_CP017755.1"/>
</dbReference>
<dbReference type="EMBL" id="CP017755">
    <property type="protein sequence ID" value="AOZ09874.1"/>
    <property type="molecule type" value="Genomic_DNA"/>
</dbReference>
<proteinExistence type="predicted"/>
<reference evidence="2 3" key="1">
    <citation type="submission" date="2016-10" db="EMBL/GenBank/DDBJ databases">
        <title>Complete genome sequences of three Cupriavidus strains isolated from various Malaysian environments.</title>
        <authorList>
            <person name="Abdullah A.A.-A."/>
            <person name="Shafie N.A.H."/>
            <person name="Lau N.S."/>
        </authorList>
    </citation>
    <scope>NUCLEOTIDE SEQUENCE [LARGE SCALE GENOMIC DNA]</scope>
    <source>
        <strain evidence="2 3">USMAA1020</strain>
    </source>
</reference>
<dbReference type="InterPro" id="IPR011727">
    <property type="entry name" value="CHP02117"/>
</dbReference>
<protein>
    <recommendedName>
        <fullName evidence="4">DUF2459 domain-containing protein</fullName>
    </recommendedName>
</protein>
<feature type="chain" id="PRO_5046766620" description="DUF2459 domain-containing protein" evidence="1">
    <location>
        <begin position="30"/>
        <end position="223"/>
    </location>
</feature>
<keyword evidence="3" id="KW-1185">Reference proteome</keyword>
<keyword evidence="1" id="KW-0732">Signal</keyword>
<dbReference type="Pfam" id="PF09601">
    <property type="entry name" value="DUF2459"/>
    <property type="match status" value="1"/>
</dbReference>
<feature type="signal peptide" evidence="1">
    <location>
        <begin position="1"/>
        <end position="29"/>
    </location>
</feature>
<evidence type="ECO:0000313" key="2">
    <source>
        <dbReference type="EMBL" id="AOZ09874.1"/>
    </source>
</evidence>
<gene>
    <name evidence="2" type="ORF">BKK80_29740</name>
</gene>
<name>A0ABN4TYW0_9BURK</name>
<sequence length="223" mass="23457">MRRNGPPCPTPRPRLLALAMLLLAGCASAPPPVPGGPPVTRIAVIARGWHTDICLAYPDAGERVRALASGFDGARFLCFGFGERQFVMAREHGVLATLSALLPSRAALLMTVLNAPPEAAFGAREVVNLEVGEKGLDGLQAYLRASVQDTADGQAMRLGDGPYPGSVFFAATGTYDAFFTCNTWTAEGLRAAALPVDGNILLSGTLMRQARGLARQQAPALAR</sequence>